<name>R9HUV2_BACUN</name>
<protein>
    <submittedName>
        <fullName evidence="1">Uncharacterized protein</fullName>
    </submittedName>
</protein>
<evidence type="ECO:0000313" key="2">
    <source>
        <dbReference type="Proteomes" id="UP000014212"/>
    </source>
</evidence>
<reference evidence="1 2" key="1">
    <citation type="submission" date="2013-04" db="EMBL/GenBank/DDBJ databases">
        <title>The Genome Sequence of Bacteroides uniformis dnLKV2.</title>
        <authorList>
            <consortium name="The Broad Institute Genomics Platform"/>
            <consortium name="The Broad Institute Genome Sequencing Center for Infectious Disease"/>
            <person name="Earl A."/>
            <person name="Xavier R."/>
            <person name="Kuhn K."/>
            <person name="Stappenbeck T."/>
            <person name="Walker B."/>
            <person name="Young S."/>
            <person name="Zeng Q."/>
            <person name="Gargeya S."/>
            <person name="Fitzgerald M."/>
            <person name="Haas B."/>
            <person name="Abouelleil A."/>
            <person name="Allen A.W."/>
            <person name="Alvarado L."/>
            <person name="Arachchi H.M."/>
            <person name="Berlin A.M."/>
            <person name="Chapman S.B."/>
            <person name="Gainer-Dewar J."/>
            <person name="Goldberg J."/>
            <person name="Griggs A."/>
            <person name="Gujja S."/>
            <person name="Hansen M."/>
            <person name="Howarth C."/>
            <person name="Imamovic A."/>
            <person name="Ireland A."/>
            <person name="Larimer J."/>
            <person name="McCowan C."/>
            <person name="Murphy C."/>
            <person name="Pearson M."/>
            <person name="Poon T.W."/>
            <person name="Priest M."/>
            <person name="Roberts A."/>
            <person name="Saif S."/>
            <person name="Shea T."/>
            <person name="Sisk P."/>
            <person name="Sykes S."/>
            <person name="Wortman J."/>
            <person name="Nusbaum C."/>
            <person name="Birren B."/>
        </authorList>
    </citation>
    <scope>NUCLEOTIDE SEQUENCE [LARGE SCALE GENOMIC DNA]</scope>
    <source>
        <strain evidence="2">dnLKV2</strain>
    </source>
</reference>
<sequence>MDSRFFCVLFRISGLGYFCSMGAHAERLSQNNNRSSWWSKKNRLADRFPLDITIEGDTGITQQFERQQDAKAVAAFNGRIRAWGKKVNEALQASVSKWIDEDKKLSASIRQNYRHWGKVPAKGEEITSIGFGFNADGLYVHLGVGRGYNMEGGTRVITKKSNKDWNREPKPWFNPVIEQHIPELQQIVVDYCGSLFINTTRIYINR</sequence>
<proteinExistence type="predicted"/>
<dbReference type="HOGENOM" id="CLU_1329777_0_0_10"/>
<dbReference type="AlphaFoldDB" id="R9HUV2"/>
<comment type="caution">
    <text evidence="1">The sequence shown here is derived from an EMBL/GenBank/DDBJ whole genome shotgun (WGS) entry which is preliminary data.</text>
</comment>
<organism evidence="1 2">
    <name type="scientific">Bacteroides uniformis dnLKV2</name>
    <dbReference type="NCBI Taxonomy" id="1235787"/>
    <lineage>
        <taxon>Bacteria</taxon>
        <taxon>Pseudomonadati</taxon>
        <taxon>Bacteroidota</taxon>
        <taxon>Bacteroidia</taxon>
        <taxon>Bacteroidales</taxon>
        <taxon>Bacteroidaceae</taxon>
        <taxon>Bacteroides</taxon>
    </lineage>
</organism>
<dbReference type="PATRIC" id="fig|1235787.3.peg.2161"/>
<gene>
    <name evidence="1" type="ORF">C801_02130</name>
</gene>
<dbReference type="Proteomes" id="UP000014212">
    <property type="component" value="Unassembled WGS sequence"/>
</dbReference>
<dbReference type="EMBL" id="ASSO01000008">
    <property type="protein sequence ID" value="EOS07616.1"/>
    <property type="molecule type" value="Genomic_DNA"/>
</dbReference>
<evidence type="ECO:0000313" key="1">
    <source>
        <dbReference type="EMBL" id="EOS07616.1"/>
    </source>
</evidence>
<accession>R9HUV2</accession>